<dbReference type="Proteomes" id="UP001209878">
    <property type="component" value="Unassembled WGS sequence"/>
</dbReference>
<feature type="compositionally biased region" description="Basic and acidic residues" evidence="1">
    <location>
        <begin position="32"/>
        <end position="45"/>
    </location>
</feature>
<evidence type="ECO:0000313" key="2">
    <source>
        <dbReference type="EMBL" id="KAK2181647.1"/>
    </source>
</evidence>
<proteinExistence type="predicted"/>
<name>A0AAD9L1S4_RIDPI</name>
<evidence type="ECO:0000313" key="3">
    <source>
        <dbReference type="Proteomes" id="UP001209878"/>
    </source>
</evidence>
<organism evidence="2 3">
    <name type="scientific">Ridgeia piscesae</name>
    <name type="common">Tubeworm</name>
    <dbReference type="NCBI Taxonomy" id="27915"/>
    <lineage>
        <taxon>Eukaryota</taxon>
        <taxon>Metazoa</taxon>
        <taxon>Spiralia</taxon>
        <taxon>Lophotrochozoa</taxon>
        <taxon>Annelida</taxon>
        <taxon>Polychaeta</taxon>
        <taxon>Sedentaria</taxon>
        <taxon>Canalipalpata</taxon>
        <taxon>Sabellida</taxon>
        <taxon>Siboglinidae</taxon>
        <taxon>Ridgeia</taxon>
    </lineage>
</organism>
<dbReference type="InterPro" id="IPR040126">
    <property type="entry name" value="STOX1/2"/>
</dbReference>
<reference evidence="2" key="1">
    <citation type="journal article" date="2023" name="Mol. Biol. Evol.">
        <title>Third-Generation Sequencing Reveals the Adaptive Role of the Epigenome in Three Deep-Sea Polychaetes.</title>
        <authorList>
            <person name="Perez M."/>
            <person name="Aroh O."/>
            <person name="Sun Y."/>
            <person name="Lan Y."/>
            <person name="Juniper S.K."/>
            <person name="Young C.R."/>
            <person name="Angers B."/>
            <person name="Qian P.Y."/>
        </authorList>
    </citation>
    <scope>NUCLEOTIDE SEQUENCE</scope>
    <source>
        <strain evidence="2">R07B-5</strain>
    </source>
</reference>
<dbReference type="GO" id="GO:0006357">
    <property type="term" value="P:regulation of transcription by RNA polymerase II"/>
    <property type="evidence" value="ECO:0007669"/>
    <property type="project" value="InterPro"/>
</dbReference>
<sequence length="137" mass="15873">MSSNLTNETGDQVLAGRSLVIVLREKTTDNDQRQVCDESTQRQRDNSSAVTLRHHPRQLQSQRNGWDIFNDFVGENKDCYWNPHLEESIRNLQYIGYLHPTTLLVGGRDIYIDTVRGAWTRRVLRPPKGFHIVRVGK</sequence>
<dbReference type="GO" id="GO:0005634">
    <property type="term" value="C:nucleus"/>
    <property type="evidence" value="ECO:0007669"/>
    <property type="project" value="TreeGrafter"/>
</dbReference>
<protein>
    <submittedName>
        <fullName evidence="2">Uncharacterized protein</fullName>
    </submittedName>
</protein>
<feature type="region of interest" description="Disordered" evidence="1">
    <location>
        <begin position="32"/>
        <end position="56"/>
    </location>
</feature>
<dbReference type="EMBL" id="JAODUO010000387">
    <property type="protein sequence ID" value="KAK2181647.1"/>
    <property type="molecule type" value="Genomic_DNA"/>
</dbReference>
<keyword evidence="3" id="KW-1185">Reference proteome</keyword>
<accession>A0AAD9L1S4</accession>
<dbReference type="GO" id="GO:0005737">
    <property type="term" value="C:cytoplasm"/>
    <property type="evidence" value="ECO:0007669"/>
    <property type="project" value="TreeGrafter"/>
</dbReference>
<dbReference type="AlphaFoldDB" id="A0AAD9L1S4"/>
<evidence type="ECO:0000256" key="1">
    <source>
        <dbReference type="SAM" id="MobiDB-lite"/>
    </source>
</evidence>
<dbReference type="GO" id="GO:0000977">
    <property type="term" value="F:RNA polymerase II transcription regulatory region sequence-specific DNA binding"/>
    <property type="evidence" value="ECO:0007669"/>
    <property type="project" value="TreeGrafter"/>
</dbReference>
<gene>
    <name evidence="2" type="ORF">NP493_386g02009</name>
</gene>
<dbReference type="PANTHER" id="PTHR22437">
    <property type="entry name" value="WINGED HELIX DOMAIN-CONTAINING PROTEIN"/>
    <property type="match status" value="1"/>
</dbReference>
<comment type="caution">
    <text evidence="2">The sequence shown here is derived from an EMBL/GenBank/DDBJ whole genome shotgun (WGS) entry which is preliminary data.</text>
</comment>
<dbReference type="PANTHER" id="PTHR22437:SF0">
    <property type="entry name" value="FI21431P1"/>
    <property type="match status" value="1"/>
</dbReference>